<organism evidence="2 3">
    <name type="scientific">Sphingomonas pseudosanguinis</name>
    <dbReference type="NCBI Taxonomy" id="413712"/>
    <lineage>
        <taxon>Bacteria</taxon>
        <taxon>Pseudomonadati</taxon>
        <taxon>Pseudomonadota</taxon>
        <taxon>Alphaproteobacteria</taxon>
        <taxon>Sphingomonadales</taxon>
        <taxon>Sphingomonadaceae</taxon>
        <taxon>Sphingomonas</taxon>
    </lineage>
</organism>
<keyword evidence="1" id="KW-0732">Signal</keyword>
<evidence type="ECO:0000256" key="1">
    <source>
        <dbReference type="SAM" id="SignalP"/>
    </source>
</evidence>
<gene>
    <name evidence="2" type="ORF">GGR48_002240</name>
</gene>
<name>A0A7W6AFT1_9SPHN</name>
<feature type="signal peptide" evidence="1">
    <location>
        <begin position="1"/>
        <end position="20"/>
    </location>
</feature>
<dbReference type="Pfam" id="PF11720">
    <property type="entry name" value="Inhibitor_I78"/>
    <property type="match status" value="1"/>
</dbReference>
<evidence type="ECO:0000313" key="3">
    <source>
        <dbReference type="Proteomes" id="UP000538670"/>
    </source>
</evidence>
<feature type="chain" id="PRO_5030573811" description="Peptidase inhibitor I78 family protein" evidence="1">
    <location>
        <begin position="21"/>
        <end position="96"/>
    </location>
</feature>
<protein>
    <recommendedName>
        <fullName evidence="4">Peptidase inhibitor I78 family protein</fullName>
    </recommendedName>
</protein>
<accession>A0A7W6AFT1</accession>
<evidence type="ECO:0008006" key="4">
    <source>
        <dbReference type="Google" id="ProtNLM"/>
    </source>
</evidence>
<keyword evidence="3" id="KW-1185">Reference proteome</keyword>
<proteinExistence type="predicted"/>
<dbReference type="Gene3D" id="3.30.10.10">
    <property type="entry name" value="Trypsin Inhibitor V, subunit A"/>
    <property type="match status" value="1"/>
</dbReference>
<sequence>MMTGNGIVMLAVVAGLGVLGACTTTDEAVAGRGTCRPQGAAALVGQPAPDDATILKRTGSTLLRRIAPGDATTKDYRINRVTVTVADGQVVAASCG</sequence>
<reference evidence="2 3" key="1">
    <citation type="submission" date="2020-08" db="EMBL/GenBank/DDBJ databases">
        <title>Genomic Encyclopedia of Type Strains, Phase IV (KMG-IV): sequencing the most valuable type-strain genomes for metagenomic binning, comparative biology and taxonomic classification.</title>
        <authorList>
            <person name="Goeker M."/>
        </authorList>
    </citation>
    <scope>NUCLEOTIDE SEQUENCE [LARGE SCALE GENOMIC DNA]</scope>
    <source>
        <strain evidence="2 3">DSM 19512</strain>
    </source>
</reference>
<dbReference type="RefSeq" id="WP_183951961.1">
    <property type="nucleotide sequence ID" value="NZ_JACIDH010000009.1"/>
</dbReference>
<dbReference type="AlphaFoldDB" id="A0A7W6AFT1"/>
<evidence type="ECO:0000313" key="2">
    <source>
        <dbReference type="EMBL" id="MBB3879806.1"/>
    </source>
</evidence>
<dbReference type="Proteomes" id="UP000538670">
    <property type="component" value="Unassembled WGS sequence"/>
</dbReference>
<dbReference type="InterPro" id="IPR021719">
    <property type="entry name" value="Prot_inh_I78"/>
</dbReference>
<dbReference type="EMBL" id="JACIDH010000009">
    <property type="protein sequence ID" value="MBB3879806.1"/>
    <property type="molecule type" value="Genomic_DNA"/>
</dbReference>
<comment type="caution">
    <text evidence="2">The sequence shown here is derived from an EMBL/GenBank/DDBJ whole genome shotgun (WGS) entry which is preliminary data.</text>
</comment>